<organism evidence="2 3">
    <name type="scientific">Lysobacter enzymogenes</name>
    <dbReference type="NCBI Taxonomy" id="69"/>
    <lineage>
        <taxon>Bacteria</taxon>
        <taxon>Pseudomonadati</taxon>
        <taxon>Pseudomonadota</taxon>
        <taxon>Gammaproteobacteria</taxon>
        <taxon>Lysobacterales</taxon>
        <taxon>Lysobacteraceae</taxon>
        <taxon>Lysobacter</taxon>
    </lineage>
</organism>
<gene>
    <name evidence="2" type="ORF">GLE_2416</name>
</gene>
<feature type="region of interest" description="Disordered" evidence="1">
    <location>
        <begin position="1"/>
        <end position="45"/>
    </location>
</feature>
<dbReference type="Proteomes" id="UP000061569">
    <property type="component" value="Chromosome"/>
</dbReference>
<reference evidence="2 3" key="1">
    <citation type="submission" date="2015-11" db="EMBL/GenBank/DDBJ databases">
        <title>Genome sequences of Lysobacter enzymogenes strain C3 and Lysobacter antibioticus ATCC 29479.</title>
        <authorList>
            <person name="Kobayashi D.Y."/>
        </authorList>
    </citation>
    <scope>NUCLEOTIDE SEQUENCE [LARGE SCALE GENOMIC DNA]</scope>
    <source>
        <strain evidence="2 3">C3</strain>
    </source>
</reference>
<dbReference type="KEGG" id="lez:GLE_2416"/>
<accession>A0A0S2DGQ9</accession>
<dbReference type="AlphaFoldDB" id="A0A0S2DGQ9"/>
<name>A0A0S2DGQ9_LYSEN</name>
<proteinExistence type="predicted"/>
<sequence>MRTDRNSGRAPGCAEARRNRRNRRRRAFARAGRESPPRRGFLLPR</sequence>
<evidence type="ECO:0000313" key="3">
    <source>
        <dbReference type="Proteomes" id="UP000061569"/>
    </source>
</evidence>
<protein>
    <submittedName>
        <fullName evidence="2">Uncharacterized protein</fullName>
    </submittedName>
</protein>
<dbReference type="STRING" id="69.GLE_2416"/>
<evidence type="ECO:0000256" key="1">
    <source>
        <dbReference type="SAM" id="MobiDB-lite"/>
    </source>
</evidence>
<dbReference type="EMBL" id="CP013140">
    <property type="protein sequence ID" value="ALN57765.1"/>
    <property type="molecule type" value="Genomic_DNA"/>
</dbReference>
<feature type="compositionally biased region" description="Basic residues" evidence="1">
    <location>
        <begin position="18"/>
        <end position="28"/>
    </location>
</feature>
<evidence type="ECO:0000313" key="2">
    <source>
        <dbReference type="EMBL" id="ALN57765.1"/>
    </source>
</evidence>
<dbReference type="PATRIC" id="fig|69.6.peg.2378"/>